<dbReference type="RefSeq" id="WP_220145512.1">
    <property type="nucleotide sequence ID" value="NZ_JAHXZI010000010.1"/>
</dbReference>
<evidence type="ECO:0000256" key="1">
    <source>
        <dbReference type="SAM" id="MobiDB-lite"/>
    </source>
</evidence>
<gene>
    <name evidence="2" type="ORF">KZ829_20320</name>
</gene>
<keyword evidence="3" id="KW-1185">Reference proteome</keyword>
<reference evidence="2 3" key="1">
    <citation type="journal article" date="2013" name="Antonie Van Leeuwenhoek">
        <title>Actinoplanes hulinensis sp. nov., a novel actinomycete isolated from soybean root (Glycine max (L.) Merr).</title>
        <authorList>
            <person name="Shen Y."/>
            <person name="Liu C."/>
            <person name="Wang X."/>
            <person name="Zhao J."/>
            <person name="Jia F."/>
            <person name="Zhang Y."/>
            <person name="Wang L."/>
            <person name="Yang D."/>
            <person name="Xiang W."/>
        </authorList>
    </citation>
    <scope>NUCLEOTIDE SEQUENCE [LARGE SCALE GENOMIC DNA]</scope>
    <source>
        <strain evidence="2 3">NEAU-M9</strain>
    </source>
</reference>
<evidence type="ECO:0000313" key="2">
    <source>
        <dbReference type="EMBL" id="MBW6436089.1"/>
    </source>
</evidence>
<dbReference type="Proteomes" id="UP001519863">
    <property type="component" value="Unassembled WGS sequence"/>
</dbReference>
<sequence length="57" mass="6005">MTSKDQINPDAEPATEAVGPWAPPAAPQATPDEPPTAVDIKPVGAQPVRPHRSRPSR</sequence>
<accession>A0ABS7B6J7</accession>
<feature type="compositionally biased region" description="Low complexity" evidence="1">
    <location>
        <begin position="27"/>
        <end position="37"/>
    </location>
</feature>
<organism evidence="2 3">
    <name type="scientific">Actinoplanes hulinensis</name>
    <dbReference type="NCBI Taxonomy" id="1144547"/>
    <lineage>
        <taxon>Bacteria</taxon>
        <taxon>Bacillati</taxon>
        <taxon>Actinomycetota</taxon>
        <taxon>Actinomycetes</taxon>
        <taxon>Micromonosporales</taxon>
        <taxon>Micromonosporaceae</taxon>
        <taxon>Actinoplanes</taxon>
    </lineage>
</organism>
<feature type="region of interest" description="Disordered" evidence="1">
    <location>
        <begin position="1"/>
        <end position="57"/>
    </location>
</feature>
<protein>
    <submittedName>
        <fullName evidence="2">Uncharacterized protein</fullName>
    </submittedName>
</protein>
<proteinExistence type="predicted"/>
<name>A0ABS7B6J7_9ACTN</name>
<dbReference type="EMBL" id="JAHXZI010000010">
    <property type="protein sequence ID" value="MBW6436089.1"/>
    <property type="molecule type" value="Genomic_DNA"/>
</dbReference>
<comment type="caution">
    <text evidence="2">The sequence shown here is derived from an EMBL/GenBank/DDBJ whole genome shotgun (WGS) entry which is preliminary data.</text>
</comment>
<evidence type="ECO:0000313" key="3">
    <source>
        <dbReference type="Proteomes" id="UP001519863"/>
    </source>
</evidence>